<keyword evidence="3" id="KW-1185">Reference proteome</keyword>
<gene>
    <name evidence="2" type="ORF">ACZ87_00526</name>
</gene>
<organism evidence="2 3">
    <name type="scientific">Candidatus Erwinia dacicola</name>
    <dbReference type="NCBI Taxonomy" id="252393"/>
    <lineage>
        <taxon>Bacteria</taxon>
        <taxon>Pseudomonadati</taxon>
        <taxon>Pseudomonadota</taxon>
        <taxon>Gammaproteobacteria</taxon>
        <taxon>Enterobacterales</taxon>
        <taxon>Erwiniaceae</taxon>
        <taxon>Erwinia</taxon>
    </lineage>
</organism>
<evidence type="ECO:0000256" key="1">
    <source>
        <dbReference type="SAM" id="MobiDB-lite"/>
    </source>
</evidence>
<proteinExistence type="predicted"/>
<name>A0A328TQB3_9GAMM</name>
<comment type="caution">
    <text evidence="2">The sequence shown here is derived from an EMBL/GenBank/DDBJ whole genome shotgun (WGS) entry which is preliminary data.</text>
</comment>
<dbReference type="AlphaFoldDB" id="A0A328TQB3"/>
<sequence length="40" mass="4485">MAGVKSLSLDEETSGEAISYPVHDHQHQKWRHLDTASLPL</sequence>
<feature type="compositionally biased region" description="Basic and acidic residues" evidence="1">
    <location>
        <begin position="22"/>
        <end position="34"/>
    </location>
</feature>
<dbReference type="EMBL" id="LJAM02000020">
    <property type="protein sequence ID" value="RAP72648.1"/>
    <property type="molecule type" value="Genomic_DNA"/>
</dbReference>
<reference evidence="2" key="1">
    <citation type="submission" date="2018-04" db="EMBL/GenBank/DDBJ databases">
        <title>Genomes of the Obligate Erwinia dacicola and Facultative Enterobacter sp. OLF Endosymbionts of the Olive Fruit fly, Bactrocera oleae.</title>
        <authorList>
            <person name="Estes A.M."/>
            <person name="Hearn D.J."/>
            <person name="Agarwal S."/>
            <person name="Pierson E.A."/>
            <person name="Dunning-Hotopp J.C."/>
        </authorList>
    </citation>
    <scope>NUCLEOTIDE SEQUENCE [LARGE SCALE GENOMIC DNA]</scope>
    <source>
        <strain evidence="2">Oroville</strain>
    </source>
</reference>
<accession>A0A328TQB3</accession>
<evidence type="ECO:0000313" key="3">
    <source>
        <dbReference type="Proteomes" id="UP000244334"/>
    </source>
</evidence>
<protein>
    <submittedName>
        <fullName evidence="2">Uncharacterized protein</fullName>
    </submittedName>
</protein>
<feature type="region of interest" description="Disordered" evidence="1">
    <location>
        <begin position="1"/>
        <end position="40"/>
    </location>
</feature>
<evidence type="ECO:0000313" key="2">
    <source>
        <dbReference type="EMBL" id="RAP72648.1"/>
    </source>
</evidence>
<dbReference type="Proteomes" id="UP000244334">
    <property type="component" value="Unassembled WGS sequence"/>
</dbReference>